<dbReference type="EMBL" id="JAIVFL010000001">
    <property type="protein sequence ID" value="MCI4674240.1"/>
    <property type="molecule type" value="Genomic_DNA"/>
</dbReference>
<sequence length="546" mass="57601">MPSRRPTPTILFTAIAATVVILPWAVTGMPGSHHKDGPGAADTLLNQQPLTGLGGGETVREISQSTPFSMVALTGSDLTGTTARVRAKRPDGSWGPWYDADAVESNADDSQHGGPRGTDPVFVGTTTTVQIVVTRPEGAPVTTAPPETGVDAGKELGYVPANVEQPFSQNISAVLITPPKAPVDSQWTPPTAALGPGQPPNIISRAQWGADDRMRCGGPLYGNGIRAAVVHHTAGSNDYAPEDSAAIVRSIYAYHTRTLGWCDIAYNALVDKYGQVFEGRAGGITKDVLGSHTGGFNRGVWGVSMIGDFETVPPTDIQIRTVGRLLGWRMGLDHVNPLGTVQLASAGGSYTVYPAGATPTLPEIFAHRDVGDTECPGNAGYAALPAIRDIAARFNRPPDIVDSLRGGAIFARWEALGGKDGSLGAPTTPEAAGEGDARYATFERGAVYWSPSTEAQPLTGAIYEAWASLGYERGALGLPTSGEIQEPEWIVQNFQHGTLNFDRQTRNVLRVVDGLTLVLPPPPADGPPVQLERFSRVENPVLEPAS</sequence>
<evidence type="ECO:0000256" key="1">
    <source>
        <dbReference type="ARBA" id="ARBA00007553"/>
    </source>
</evidence>
<dbReference type="Gene3D" id="3.40.80.10">
    <property type="entry name" value="Peptidoglycan recognition protein-like"/>
    <property type="match status" value="1"/>
</dbReference>
<dbReference type="Pfam" id="PF01510">
    <property type="entry name" value="Amidase_2"/>
    <property type="match status" value="1"/>
</dbReference>
<evidence type="ECO:0000313" key="3">
    <source>
        <dbReference type="EMBL" id="MCI4674240.1"/>
    </source>
</evidence>
<comment type="similarity">
    <text evidence="1">Belongs to the N-acetylmuramoyl-L-alanine amidase 2 family.</text>
</comment>
<accession>A0ABS9YSR2</accession>
<name>A0ABS9YSR2_9MYCO</name>
<comment type="caution">
    <text evidence="3">The sequence shown here is derived from an EMBL/GenBank/DDBJ whole genome shotgun (WGS) entry which is preliminary data.</text>
</comment>
<dbReference type="PANTHER" id="PTHR11022">
    <property type="entry name" value="PEPTIDOGLYCAN RECOGNITION PROTEIN"/>
    <property type="match status" value="1"/>
</dbReference>
<dbReference type="GO" id="GO:0008745">
    <property type="term" value="F:N-acetylmuramoyl-L-alanine amidase activity"/>
    <property type="evidence" value="ECO:0007669"/>
    <property type="project" value="UniProtKB-EC"/>
</dbReference>
<keyword evidence="3" id="KW-0378">Hydrolase</keyword>
<dbReference type="PANTHER" id="PTHR11022:SF41">
    <property type="entry name" value="PEPTIDOGLYCAN-RECOGNITION PROTEIN LC-RELATED"/>
    <property type="match status" value="1"/>
</dbReference>
<dbReference type="RefSeq" id="WP_243070698.1">
    <property type="nucleotide sequence ID" value="NZ_JAIVFL010000001.1"/>
</dbReference>
<reference evidence="3" key="1">
    <citation type="journal article" date="2022" name="ISME J.">
        <title>Identification of active gaseous-alkane degraders at natural gas seeps.</title>
        <authorList>
            <person name="Farhan Ul Haque M."/>
            <person name="Hernandez M."/>
            <person name="Crombie A.T."/>
            <person name="Murrell J.C."/>
        </authorList>
    </citation>
    <scope>NUCLEOTIDE SEQUENCE</scope>
    <source>
        <strain evidence="3">ANDR5</strain>
    </source>
</reference>
<dbReference type="EC" id="3.5.1.28" evidence="3"/>
<dbReference type="SMART" id="SM00701">
    <property type="entry name" value="PGRP"/>
    <property type="match status" value="1"/>
</dbReference>
<organism evidence="3 4">
    <name type="scientific">Candidatus Mycolicibacterium alkanivorans</name>
    <dbReference type="NCBI Taxonomy" id="2954114"/>
    <lineage>
        <taxon>Bacteria</taxon>
        <taxon>Bacillati</taxon>
        <taxon>Actinomycetota</taxon>
        <taxon>Actinomycetes</taxon>
        <taxon>Mycobacteriales</taxon>
        <taxon>Mycobacteriaceae</taxon>
        <taxon>Mycolicibacterium</taxon>
    </lineage>
</organism>
<dbReference type="CDD" id="cd06583">
    <property type="entry name" value="PGRP"/>
    <property type="match status" value="1"/>
</dbReference>
<dbReference type="InterPro" id="IPR015510">
    <property type="entry name" value="PGRP"/>
</dbReference>
<evidence type="ECO:0000313" key="4">
    <source>
        <dbReference type="Proteomes" id="UP001139068"/>
    </source>
</evidence>
<dbReference type="Proteomes" id="UP001139068">
    <property type="component" value="Unassembled WGS sequence"/>
</dbReference>
<feature type="domain" description="Peptidoglycan recognition protein family" evidence="2">
    <location>
        <begin position="200"/>
        <end position="348"/>
    </location>
</feature>
<gene>
    <name evidence="3" type="ORF">K9U37_04540</name>
</gene>
<keyword evidence="4" id="KW-1185">Reference proteome</keyword>
<dbReference type="InterPro" id="IPR036505">
    <property type="entry name" value="Amidase/PGRP_sf"/>
</dbReference>
<evidence type="ECO:0000259" key="2">
    <source>
        <dbReference type="SMART" id="SM00701"/>
    </source>
</evidence>
<protein>
    <submittedName>
        <fullName evidence="3">N-acetylmuramoyl-L-alanine amidase</fullName>
        <ecNumber evidence="3">3.5.1.28</ecNumber>
    </submittedName>
</protein>
<proteinExistence type="inferred from homology"/>
<dbReference type="InterPro" id="IPR002502">
    <property type="entry name" value="Amidase_domain"/>
</dbReference>
<dbReference type="Pfam" id="PF08310">
    <property type="entry name" value="LGFP"/>
    <property type="match status" value="1"/>
</dbReference>
<dbReference type="InterPro" id="IPR006619">
    <property type="entry name" value="PGRP_domain_met/bac"/>
</dbReference>
<dbReference type="InterPro" id="IPR013207">
    <property type="entry name" value="LGFP"/>
</dbReference>
<dbReference type="SUPFAM" id="SSF55846">
    <property type="entry name" value="N-acetylmuramoyl-L-alanine amidase-like"/>
    <property type="match status" value="1"/>
</dbReference>